<accession>A0A562KJ43</accession>
<dbReference type="EMBL" id="VLKM01000004">
    <property type="protein sequence ID" value="TWH95439.1"/>
    <property type="molecule type" value="Genomic_DNA"/>
</dbReference>
<dbReference type="Proteomes" id="UP000315312">
    <property type="component" value="Unassembled WGS sequence"/>
</dbReference>
<comment type="caution">
    <text evidence="1">The sequence shown here is derived from an EMBL/GenBank/DDBJ whole genome shotgun (WGS) entry which is preliminary data.</text>
</comment>
<dbReference type="RefSeq" id="WP_133607234.1">
    <property type="nucleotide sequence ID" value="NZ_SNZC01000001.1"/>
</dbReference>
<reference evidence="1 2" key="1">
    <citation type="journal article" date="2015" name="Stand. Genomic Sci.">
        <title>Genomic Encyclopedia of Bacterial and Archaeal Type Strains, Phase III: the genomes of soil and plant-associated and newly described type strains.</title>
        <authorList>
            <person name="Whitman W.B."/>
            <person name="Woyke T."/>
            <person name="Klenk H.P."/>
            <person name="Zhou Y."/>
            <person name="Lilburn T.G."/>
            <person name="Beck B.J."/>
            <person name="De Vos P."/>
            <person name="Vandamme P."/>
            <person name="Eisen J.A."/>
            <person name="Garrity G."/>
            <person name="Hugenholtz P."/>
            <person name="Kyrpides N.C."/>
        </authorList>
    </citation>
    <scope>NUCLEOTIDE SEQUENCE [LARGE SCALE GENOMIC DNA]</scope>
    <source>
        <strain evidence="1 2">CGMCC 1.6844</strain>
    </source>
</reference>
<dbReference type="AlphaFoldDB" id="A0A562KJ43"/>
<evidence type="ECO:0000313" key="2">
    <source>
        <dbReference type="Proteomes" id="UP000315312"/>
    </source>
</evidence>
<evidence type="ECO:0008006" key="3">
    <source>
        <dbReference type="Google" id="ProtNLM"/>
    </source>
</evidence>
<gene>
    <name evidence="1" type="ORF">IP97_01115</name>
</gene>
<evidence type="ECO:0000313" key="1">
    <source>
        <dbReference type="EMBL" id="TWH95439.1"/>
    </source>
</evidence>
<sequence>MSSHSISIVPKKSVYPDSEIKAREILEWLVSKNIIKSSISDCILSSDKGYAISEGAIEIVEQSEYLPFDLIVNGLEITSKRQIFHTGQNGMDECICPNCKVNIVSDVWDFLDDWFEHKTNNLTCSNCGNQTEINNYSFKPQWGFSNIGFTFWNWPEFKEDFIEEFQQKLGFEICIVHTHI</sequence>
<proteinExistence type="predicted"/>
<keyword evidence="2" id="KW-1185">Reference proteome</keyword>
<name>A0A562KJ43_9FLAO</name>
<organism evidence="1 2">
    <name type="scientific">Flavobacterium cheniae</name>
    <dbReference type="NCBI Taxonomy" id="295428"/>
    <lineage>
        <taxon>Bacteria</taxon>
        <taxon>Pseudomonadati</taxon>
        <taxon>Bacteroidota</taxon>
        <taxon>Flavobacteriia</taxon>
        <taxon>Flavobacteriales</taxon>
        <taxon>Flavobacteriaceae</taxon>
        <taxon>Flavobacterium</taxon>
    </lineage>
</organism>
<dbReference type="OrthoDB" id="3468002at2"/>
<protein>
    <recommendedName>
        <fullName evidence="3">Sugar ABC transporter ATPase</fullName>
    </recommendedName>
</protein>